<dbReference type="EMBL" id="VLLG01000002">
    <property type="protein sequence ID" value="TWI92093.1"/>
    <property type="molecule type" value="Genomic_DNA"/>
</dbReference>
<dbReference type="SUPFAM" id="SSF54427">
    <property type="entry name" value="NTF2-like"/>
    <property type="match status" value="1"/>
</dbReference>
<dbReference type="InterPro" id="IPR011008">
    <property type="entry name" value="Dimeric_a/b-barrel"/>
</dbReference>
<reference evidence="2 3" key="1">
    <citation type="journal article" date="2013" name="Stand. Genomic Sci.">
        <title>Genomic Encyclopedia of Type Strains, Phase I: The one thousand microbial genomes (KMG-I) project.</title>
        <authorList>
            <person name="Kyrpides N.C."/>
            <person name="Woyke T."/>
            <person name="Eisen J.A."/>
            <person name="Garrity G."/>
            <person name="Lilburn T.G."/>
            <person name="Beck B.J."/>
            <person name="Whitman W.B."/>
            <person name="Hugenholtz P."/>
            <person name="Klenk H.P."/>
        </authorList>
    </citation>
    <scope>NUCLEOTIDE SEQUENCE [LARGE SCALE GENOMIC DNA]</scope>
    <source>
        <strain evidence="2 3">DSM 13484</strain>
    </source>
</reference>
<evidence type="ECO:0000256" key="1">
    <source>
        <dbReference type="SAM" id="SignalP"/>
    </source>
</evidence>
<dbReference type="AlphaFoldDB" id="A0A562TFF1"/>
<dbReference type="InterPro" id="IPR032710">
    <property type="entry name" value="NTF2-like_dom_sf"/>
</dbReference>
<feature type="chain" id="PRO_5022095548" evidence="1">
    <location>
        <begin position="24"/>
        <end position="292"/>
    </location>
</feature>
<name>A0A562TFF1_CHIJA</name>
<sequence length="292" mass="32618">MRSTNTVLYLLLTAILLPGITAAQETSHINNRTKIKEDKMTTAQQNKEIVRAVYEQCLNKRNTALLQDYVSPDYTGAQGEKGPEGFMTQVAPILQGLPDIQWQIDELIAEDDKVAVKWHIEATHTGQLRNYAPTGKKVSNTGMAVYDMKDGKVVKTQLLTDALGFLQQLEVLPENLASLAAKKPQPDAVYFIDKFFVPAAGKSEFLERTGINRRFIKQLPGFVEDAVYEYTDEEGNLVCITVAQWESQEALDQAKAAVQEAYKKEGFDASAMMKRLHIRADRGVYTAADARQ</sequence>
<evidence type="ECO:0000313" key="3">
    <source>
        <dbReference type="Proteomes" id="UP000316778"/>
    </source>
</evidence>
<dbReference type="Proteomes" id="UP000316778">
    <property type="component" value="Unassembled WGS sequence"/>
</dbReference>
<accession>A0A562TFF1</accession>
<dbReference type="RefSeq" id="WP_145711327.1">
    <property type="nucleotide sequence ID" value="NZ_BAAAFY010000001.1"/>
</dbReference>
<dbReference type="PANTHER" id="PTHR38436">
    <property type="entry name" value="POLYKETIDE CYCLASE SNOAL-LIKE DOMAIN"/>
    <property type="match status" value="1"/>
</dbReference>
<organism evidence="2 3">
    <name type="scientific">Chitinophaga japonensis</name>
    <name type="common">Flexibacter japonensis</name>
    <dbReference type="NCBI Taxonomy" id="104662"/>
    <lineage>
        <taxon>Bacteria</taxon>
        <taxon>Pseudomonadati</taxon>
        <taxon>Bacteroidota</taxon>
        <taxon>Chitinophagia</taxon>
        <taxon>Chitinophagales</taxon>
        <taxon>Chitinophagaceae</taxon>
        <taxon>Chitinophaga</taxon>
    </lineage>
</organism>
<dbReference type="PANTHER" id="PTHR38436:SF1">
    <property type="entry name" value="ESTER CYCLASE"/>
    <property type="match status" value="1"/>
</dbReference>
<feature type="signal peptide" evidence="1">
    <location>
        <begin position="1"/>
        <end position="23"/>
    </location>
</feature>
<comment type="caution">
    <text evidence="2">The sequence shown here is derived from an EMBL/GenBank/DDBJ whole genome shotgun (WGS) entry which is preliminary data.</text>
</comment>
<gene>
    <name evidence="2" type="ORF">LX66_1475</name>
</gene>
<dbReference type="Gene3D" id="3.30.70.100">
    <property type="match status" value="1"/>
</dbReference>
<protein>
    <submittedName>
        <fullName evidence="2">Putative ester cyclase</fullName>
    </submittedName>
</protein>
<dbReference type="GO" id="GO:0030638">
    <property type="term" value="P:polyketide metabolic process"/>
    <property type="evidence" value="ECO:0007669"/>
    <property type="project" value="InterPro"/>
</dbReference>
<dbReference type="InterPro" id="IPR009959">
    <property type="entry name" value="Cyclase_SnoaL-like"/>
</dbReference>
<dbReference type="Pfam" id="PF07366">
    <property type="entry name" value="SnoaL"/>
    <property type="match status" value="1"/>
</dbReference>
<keyword evidence="3" id="KW-1185">Reference proteome</keyword>
<dbReference type="OrthoDB" id="4774596at2"/>
<dbReference type="Gene3D" id="3.10.450.50">
    <property type="match status" value="1"/>
</dbReference>
<dbReference type="SUPFAM" id="SSF54909">
    <property type="entry name" value="Dimeric alpha+beta barrel"/>
    <property type="match status" value="1"/>
</dbReference>
<keyword evidence="1" id="KW-0732">Signal</keyword>
<evidence type="ECO:0000313" key="2">
    <source>
        <dbReference type="EMBL" id="TWI92093.1"/>
    </source>
</evidence>
<proteinExistence type="predicted"/>